<dbReference type="PANTHER" id="PTHR37984:SF5">
    <property type="entry name" value="PROTEIN NYNRIN-LIKE"/>
    <property type="match status" value="1"/>
</dbReference>
<dbReference type="VEuPathDB" id="ToxoDB:EMH_0009550"/>
<dbReference type="Pfam" id="PF00385">
    <property type="entry name" value="Chromo"/>
    <property type="match status" value="1"/>
</dbReference>
<dbReference type="Gene3D" id="2.40.50.40">
    <property type="match status" value="1"/>
</dbReference>
<dbReference type="InterPro" id="IPR023780">
    <property type="entry name" value="Chromo_domain"/>
</dbReference>
<dbReference type="RefSeq" id="XP_013354160.1">
    <property type="nucleotide sequence ID" value="XM_013498706.1"/>
</dbReference>
<dbReference type="PROSITE" id="PS50013">
    <property type="entry name" value="CHROMO_2"/>
    <property type="match status" value="1"/>
</dbReference>
<dbReference type="InterPro" id="IPR012337">
    <property type="entry name" value="RNaseH-like_sf"/>
</dbReference>
<feature type="domain" description="Chromo" evidence="2">
    <location>
        <begin position="488"/>
        <end position="547"/>
    </location>
</feature>
<dbReference type="GO" id="GO:0003676">
    <property type="term" value="F:nucleic acid binding"/>
    <property type="evidence" value="ECO:0007669"/>
    <property type="project" value="InterPro"/>
</dbReference>
<dbReference type="Proteomes" id="UP000030744">
    <property type="component" value="Unassembled WGS sequence"/>
</dbReference>
<dbReference type="InterPro" id="IPR036397">
    <property type="entry name" value="RNaseH_sf"/>
</dbReference>
<gene>
    <name evidence="4" type="ORF">EMH_0009550</name>
</gene>
<dbReference type="PANTHER" id="PTHR37984">
    <property type="entry name" value="PROTEIN CBG26694"/>
    <property type="match status" value="1"/>
</dbReference>
<feature type="region of interest" description="Disordered" evidence="1">
    <location>
        <begin position="536"/>
        <end position="563"/>
    </location>
</feature>
<dbReference type="OrthoDB" id="2202254at2759"/>
<dbReference type="EMBL" id="HG683417">
    <property type="protein sequence ID" value="CDJ31595.1"/>
    <property type="molecule type" value="Genomic_DNA"/>
</dbReference>
<dbReference type="SUPFAM" id="SSF54160">
    <property type="entry name" value="Chromo domain-like"/>
    <property type="match status" value="1"/>
</dbReference>
<dbReference type="InterPro" id="IPR056924">
    <property type="entry name" value="SH3_Tf2-1"/>
</dbReference>
<reference evidence="4" key="2">
    <citation type="submission" date="2013-10" db="EMBL/GenBank/DDBJ databases">
        <authorList>
            <person name="Aslett M."/>
        </authorList>
    </citation>
    <scope>NUCLEOTIDE SEQUENCE [LARGE SCALE GENOMIC DNA]</scope>
    <source>
        <strain evidence="4">Houghton</strain>
    </source>
</reference>
<protein>
    <submittedName>
        <fullName evidence="4">Uncharacterized protein</fullName>
    </submittedName>
</protein>
<dbReference type="SUPFAM" id="SSF53098">
    <property type="entry name" value="Ribonuclease H-like"/>
    <property type="match status" value="1"/>
</dbReference>
<dbReference type="GO" id="GO:0015074">
    <property type="term" value="P:DNA integration"/>
    <property type="evidence" value="ECO:0007669"/>
    <property type="project" value="InterPro"/>
</dbReference>
<accession>U6K1I3</accession>
<organism evidence="4 5">
    <name type="scientific">Eimeria mitis</name>
    <dbReference type="NCBI Taxonomy" id="44415"/>
    <lineage>
        <taxon>Eukaryota</taxon>
        <taxon>Sar</taxon>
        <taxon>Alveolata</taxon>
        <taxon>Apicomplexa</taxon>
        <taxon>Conoidasida</taxon>
        <taxon>Coccidia</taxon>
        <taxon>Eucoccidiorida</taxon>
        <taxon>Eimeriorina</taxon>
        <taxon>Eimeriidae</taxon>
        <taxon>Eimeria</taxon>
    </lineage>
</organism>
<evidence type="ECO:0000313" key="4">
    <source>
        <dbReference type="EMBL" id="CDJ31595.1"/>
    </source>
</evidence>
<dbReference type="GeneID" id="25375936"/>
<dbReference type="PROSITE" id="PS50994">
    <property type="entry name" value="INTEGRASE"/>
    <property type="match status" value="1"/>
</dbReference>
<name>U6K1I3_9EIME</name>
<reference evidence="4" key="1">
    <citation type="submission" date="2013-10" db="EMBL/GenBank/DDBJ databases">
        <title>Genomic analysis of the causative agents of coccidiosis in chickens.</title>
        <authorList>
            <person name="Reid A.J."/>
            <person name="Blake D."/>
            <person name="Billington K."/>
            <person name="Browne H."/>
            <person name="Dunn M."/>
            <person name="Hung S."/>
            <person name="Kawahara F."/>
            <person name="Miranda-Saavedra D."/>
            <person name="Mourier T."/>
            <person name="Nagra H."/>
            <person name="Otto T.D."/>
            <person name="Rawlings N."/>
            <person name="Sanchez A."/>
            <person name="Sanders M."/>
            <person name="Subramaniam C."/>
            <person name="Tay Y."/>
            <person name="Dear P."/>
            <person name="Doerig C."/>
            <person name="Gruber A."/>
            <person name="Parkinson J."/>
            <person name="Shirley M."/>
            <person name="Wan K.L."/>
            <person name="Berriman M."/>
            <person name="Tomley F."/>
            <person name="Pain A."/>
        </authorList>
    </citation>
    <scope>NUCLEOTIDE SEQUENCE [LARGE SCALE GENOMIC DNA]</scope>
    <source>
        <strain evidence="4">Houghton</strain>
    </source>
</reference>
<evidence type="ECO:0000259" key="3">
    <source>
        <dbReference type="PROSITE" id="PS50994"/>
    </source>
</evidence>
<dbReference type="Gene3D" id="3.30.420.10">
    <property type="entry name" value="Ribonuclease H-like superfamily/Ribonuclease H"/>
    <property type="match status" value="1"/>
</dbReference>
<dbReference type="CDD" id="cd00024">
    <property type="entry name" value="CD_CSD"/>
    <property type="match status" value="1"/>
</dbReference>
<dbReference type="AlphaFoldDB" id="U6K1I3"/>
<evidence type="ECO:0000313" key="5">
    <source>
        <dbReference type="Proteomes" id="UP000030744"/>
    </source>
</evidence>
<proteinExistence type="predicted"/>
<dbReference type="FunFam" id="3.30.420.10:FF:000032">
    <property type="entry name" value="Retrovirus-related Pol polyprotein from transposon 297-like Protein"/>
    <property type="match status" value="1"/>
</dbReference>
<feature type="compositionally biased region" description="Basic and acidic residues" evidence="1">
    <location>
        <begin position="542"/>
        <end position="557"/>
    </location>
</feature>
<feature type="domain" description="Integrase catalytic" evidence="3">
    <location>
        <begin position="196"/>
        <end position="353"/>
    </location>
</feature>
<sequence length="563" mass="63962">MVMGLDWLAEHKAAWSFPSDELRVFVEGQWNKLLLVRINKERGLSLILPIPAGEVPKAPSSTETGQGSWFCALLGNPKAPDKPGGTGELRDEEQQEEKNDESPWPTALEHTRFDEWTKSTAAEGTPHAILEVLREYRAVFPDQHPAGLPLALVTAQDNWPSAYNKCPVFREPYLSAIRTPGETVHVELRQRRYGSRFQHPYLRICHDDLPRTITGNDTVLVFVDSLSKMAHFAPTRKTVSAADMVVLLADRLIRYHGFPDTLISDRDPRFTSEVWEALCSRFNIRRAMSSPYHPQTDGQTERVNPTLEQMLRTYIQTDEQEWENLLPALELAYNNTPHSSTELSPFEVMIGENPVTAADLDIVGSLPPTLSPPMTKLLKRLCDRARAHILKAKWRQKYYADAGLRPLEYKVGDQAWFEPRYQGPFSALERIREVAYRIALPRTYTGHNVFHVSQLVPHRPRSAAQAPQDAQAGWPPVCDAAGNRTDQFLVDYIMDQQGPGDSARYLVKWRGAPGERATWEPAHHLHGCPALLRAGKRRRRQHIQDSSETERRAGEVRNEDEEE</sequence>
<feature type="region of interest" description="Disordered" evidence="1">
    <location>
        <begin position="74"/>
        <end position="108"/>
    </location>
</feature>
<dbReference type="SMART" id="SM00298">
    <property type="entry name" value="CHROMO"/>
    <property type="match status" value="1"/>
</dbReference>
<dbReference type="InterPro" id="IPR016197">
    <property type="entry name" value="Chromo-like_dom_sf"/>
</dbReference>
<keyword evidence="5" id="KW-1185">Reference proteome</keyword>
<dbReference type="Pfam" id="PF24626">
    <property type="entry name" value="SH3_Tf2-1"/>
    <property type="match status" value="1"/>
</dbReference>
<evidence type="ECO:0000256" key="1">
    <source>
        <dbReference type="SAM" id="MobiDB-lite"/>
    </source>
</evidence>
<dbReference type="InterPro" id="IPR000953">
    <property type="entry name" value="Chromo/chromo_shadow_dom"/>
</dbReference>
<dbReference type="InterPro" id="IPR050951">
    <property type="entry name" value="Retrovirus_Pol_polyprotein"/>
</dbReference>
<dbReference type="InterPro" id="IPR001584">
    <property type="entry name" value="Integrase_cat-core"/>
</dbReference>
<evidence type="ECO:0000259" key="2">
    <source>
        <dbReference type="PROSITE" id="PS50013"/>
    </source>
</evidence>